<organism evidence="1 2">
    <name type="scientific">Lachnellula suecica</name>
    <dbReference type="NCBI Taxonomy" id="602035"/>
    <lineage>
        <taxon>Eukaryota</taxon>
        <taxon>Fungi</taxon>
        <taxon>Dikarya</taxon>
        <taxon>Ascomycota</taxon>
        <taxon>Pezizomycotina</taxon>
        <taxon>Leotiomycetes</taxon>
        <taxon>Helotiales</taxon>
        <taxon>Lachnaceae</taxon>
        <taxon>Lachnellula</taxon>
    </lineage>
</organism>
<dbReference type="Gene3D" id="3.40.50.300">
    <property type="entry name" value="P-loop containing nucleotide triphosphate hydrolases"/>
    <property type="match status" value="1"/>
</dbReference>
<sequence>MDSTAIPPKLAALLDNHPSQRTALLTCGLTGAGKSTLARAILSQYLNFVRLSIDSTVLRTRGVYRRDYAPELRAGFQEEAEVSIKSELKQLLEAGKKDVVLDMAFYARETRDEYRGLIEKYGRGGYRVVLVVLR</sequence>
<keyword evidence="2" id="KW-1185">Reference proteome</keyword>
<accession>A0A8T9BYQ2</accession>
<name>A0A8T9BYQ2_9HELO</name>
<evidence type="ECO:0000313" key="1">
    <source>
        <dbReference type="EMBL" id="TVY58688.1"/>
    </source>
</evidence>
<comment type="caution">
    <text evidence="1">The sequence shown here is derived from an EMBL/GenBank/DDBJ whole genome shotgun (WGS) entry which is preliminary data.</text>
</comment>
<reference evidence="1 2" key="1">
    <citation type="submission" date="2018-05" db="EMBL/GenBank/DDBJ databases">
        <title>Genome sequencing and assembly of the regulated plant pathogen Lachnellula willkommii and related sister species for the development of diagnostic species identification markers.</title>
        <authorList>
            <person name="Giroux E."/>
            <person name="Bilodeau G."/>
        </authorList>
    </citation>
    <scope>NUCLEOTIDE SEQUENCE [LARGE SCALE GENOMIC DNA]</scope>
    <source>
        <strain evidence="1 2">CBS 268.59</strain>
    </source>
</reference>
<dbReference type="InterPro" id="IPR027417">
    <property type="entry name" value="P-loop_NTPase"/>
</dbReference>
<evidence type="ECO:0000313" key="2">
    <source>
        <dbReference type="Proteomes" id="UP000469558"/>
    </source>
</evidence>
<feature type="non-terminal residue" evidence="1">
    <location>
        <position position="134"/>
    </location>
</feature>
<dbReference type="SUPFAM" id="SSF52540">
    <property type="entry name" value="P-loop containing nucleoside triphosphate hydrolases"/>
    <property type="match status" value="1"/>
</dbReference>
<dbReference type="AlphaFoldDB" id="A0A8T9BYQ2"/>
<dbReference type="OrthoDB" id="3512845at2759"/>
<dbReference type="Proteomes" id="UP000469558">
    <property type="component" value="Unassembled WGS sequence"/>
</dbReference>
<dbReference type="Pfam" id="PF13671">
    <property type="entry name" value="AAA_33"/>
    <property type="match status" value="1"/>
</dbReference>
<protein>
    <submittedName>
        <fullName evidence="1">Uncharacterized protein</fullName>
    </submittedName>
</protein>
<dbReference type="EMBL" id="QGMK01002432">
    <property type="protein sequence ID" value="TVY58688.1"/>
    <property type="molecule type" value="Genomic_DNA"/>
</dbReference>
<proteinExistence type="predicted"/>
<gene>
    <name evidence="1" type="ORF">LSUE1_G008497</name>
</gene>